<feature type="region of interest" description="Disordered" evidence="1">
    <location>
        <begin position="1"/>
        <end position="77"/>
    </location>
</feature>
<protein>
    <submittedName>
        <fullName evidence="2">Uncharacterized protein</fullName>
    </submittedName>
</protein>
<organism evidence="2 3">
    <name type="scientific">Rhizobium helianthi</name>
    <dbReference type="NCBI Taxonomy" id="1132695"/>
    <lineage>
        <taxon>Bacteria</taxon>
        <taxon>Pseudomonadati</taxon>
        <taxon>Pseudomonadota</taxon>
        <taxon>Alphaproteobacteria</taxon>
        <taxon>Hyphomicrobiales</taxon>
        <taxon>Rhizobiaceae</taxon>
        <taxon>Rhizobium/Agrobacterium group</taxon>
        <taxon>Rhizobium</taxon>
    </lineage>
</organism>
<name>A0ABW4M5M9_9HYPH</name>
<feature type="compositionally biased region" description="Basic and acidic residues" evidence="1">
    <location>
        <begin position="27"/>
        <end position="47"/>
    </location>
</feature>
<comment type="caution">
    <text evidence="2">The sequence shown here is derived from an EMBL/GenBank/DDBJ whole genome shotgun (WGS) entry which is preliminary data.</text>
</comment>
<sequence>MQGNKTHQQQRAIIEKRENTANADPDFDARADLERTPEAREAFRKGESINPQVGEVSMHDDPGIIRGVNQESPHRKG</sequence>
<keyword evidence="3" id="KW-1185">Reference proteome</keyword>
<proteinExistence type="predicted"/>
<dbReference type="Proteomes" id="UP001597322">
    <property type="component" value="Unassembled WGS sequence"/>
</dbReference>
<dbReference type="EMBL" id="JBHUEQ010000026">
    <property type="protein sequence ID" value="MFD1746752.1"/>
    <property type="molecule type" value="Genomic_DNA"/>
</dbReference>
<feature type="compositionally biased region" description="Polar residues" evidence="1">
    <location>
        <begin position="1"/>
        <end position="11"/>
    </location>
</feature>
<evidence type="ECO:0000313" key="2">
    <source>
        <dbReference type="EMBL" id="MFD1746752.1"/>
    </source>
</evidence>
<evidence type="ECO:0000313" key="3">
    <source>
        <dbReference type="Proteomes" id="UP001597322"/>
    </source>
</evidence>
<evidence type="ECO:0000256" key="1">
    <source>
        <dbReference type="SAM" id="MobiDB-lite"/>
    </source>
</evidence>
<dbReference type="RefSeq" id="WP_377402955.1">
    <property type="nucleotide sequence ID" value="NZ_JBHUEQ010000026.1"/>
</dbReference>
<gene>
    <name evidence="2" type="ORF">ACFSE1_14855</name>
</gene>
<accession>A0ABW4M5M9</accession>
<reference evidence="3" key="1">
    <citation type="journal article" date="2019" name="Int. J. Syst. Evol. Microbiol.">
        <title>The Global Catalogue of Microorganisms (GCM) 10K type strain sequencing project: providing services to taxonomists for standard genome sequencing and annotation.</title>
        <authorList>
            <consortium name="The Broad Institute Genomics Platform"/>
            <consortium name="The Broad Institute Genome Sequencing Center for Infectious Disease"/>
            <person name="Wu L."/>
            <person name="Ma J."/>
        </authorList>
    </citation>
    <scope>NUCLEOTIDE SEQUENCE [LARGE SCALE GENOMIC DNA]</scope>
    <source>
        <strain evidence="3">CG52</strain>
    </source>
</reference>